<keyword evidence="2" id="KW-1185">Reference proteome</keyword>
<accession>A0ACB1AYZ6</accession>
<reference evidence="1" key="1">
    <citation type="submission" date="2023-11" db="EMBL/GenBank/DDBJ databases">
        <authorList>
            <person name="Poullet M."/>
        </authorList>
    </citation>
    <scope>NUCLEOTIDE SEQUENCE</scope>
    <source>
        <strain evidence="1">E1834</strain>
    </source>
</reference>
<gene>
    <name evidence="1" type="ORF">MENTE1834_LOCUS44334</name>
</gene>
<evidence type="ECO:0000313" key="1">
    <source>
        <dbReference type="EMBL" id="CAK5110009.1"/>
    </source>
</evidence>
<dbReference type="Proteomes" id="UP001497535">
    <property type="component" value="Unassembled WGS sequence"/>
</dbReference>
<evidence type="ECO:0000313" key="2">
    <source>
        <dbReference type="Proteomes" id="UP001497535"/>
    </source>
</evidence>
<sequence length="72" mass="9078">MNNFKALIFQYKNKLFLQIHFSLNFFYILFFLFGFFSSEEFVYFFRALILYSFWCVFFLFWIFALKFLLILI</sequence>
<name>A0ACB1AYZ6_MELEN</name>
<proteinExistence type="predicted"/>
<dbReference type="EMBL" id="CAVMJV010000133">
    <property type="protein sequence ID" value="CAK5110009.1"/>
    <property type="molecule type" value="Genomic_DNA"/>
</dbReference>
<comment type="caution">
    <text evidence="1">The sequence shown here is derived from an EMBL/GenBank/DDBJ whole genome shotgun (WGS) entry which is preliminary data.</text>
</comment>
<protein>
    <submittedName>
        <fullName evidence="1">Uncharacterized protein</fullName>
    </submittedName>
</protein>
<organism evidence="1 2">
    <name type="scientific">Meloidogyne enterolobii</name>
    <name type="common">Root-knot nematode worm</name>
    <name type="synonym">Meloidogyne mayaguensis</name>
    <dbReference type="NCBI Taxonomy" id="390850"/>
    <lineage>
        <taxon>Eukaryota</taxon>
        <taxon>Metazoa</taxon>
        <taxon>Ecdysozoa</taxon>
        <taxon>Nematoda</taxon>
        <taxon>Chromadorea</taxon>
        <taxon>Rhabditida</taxon>
        <taxon>Tylenchina</taxon>
        <taxon>Tylenchomorpha</taxon>
        <taxon>Tylenchoidea</taxon>
        <taxon>Meloidogynidae</taxon>
        <taxon>Meloidogyninae</taxon>
        <taxon>Meloidogyne</taxon>
    </lineage>
</organism>